<dbReference type="Pfam" id="PF11181">
    <property type="entry name" value="YflT"/>
    <property type="match status" value="1"/>
</dbReference>
<dbReference type="PANTHER" id="PTHR36109:SF2">
    <property type="entry name" value="MEMBRANE PROTEIN"/>
    <property type="match status" value="1"/>
</dbReference>
<gene>
    <name evidence="3" type="ORF">ACE1CC_02045</name>
</gene>
<keyword evidence="1" id="KW-0472">Membrane</keyword>
<dbReference type="Proteomes" id="UP001576774">
    <property type="component" value="Unassembled WGS sequence"/>
</dbReference>
<reference evidence="3 4" key="1">
    <citation type="submission" date="2024-09" db="EMBL/GenBank/DDBJ databases">
        <title>Floridaenema gen nov. (Aerosakkonemataceae, Aerosakkonematales ord. nov., Cyanobacteria) from benthic tropical and subtropical fresh waters, with the description of four new species.</title>
        <authorList>
            <person name="Moretto J.A."/>
            <person name="Berthold D.E."/>
            <person name="Lefler F.W."/>
            <person name="Huang I.-S."/>
            <person name="Laughinghouse H. IV."/>
        </authorList>
    </citation>
    <scope>NUCLEOTIDE SEQUENCE [LARGE SCALE GENOMIC DNA]</scope>
    <source>
        <strain evidence="3 4">BLCC-F46</strain>
    </source>
</reference>
<name>A0ABV4WZY9_9CYAN</name>
<dbReference type="InterPro" id="IPR025889">
    <property type="entry name" value="GSP17M-like_dom"/>
</dbReference>
<dbReference type="EMBL" id="JBHFNQ010000016">
    <property type="protein sequence ID" value="MFB2875651.1"/>
    <property type="molecule type" value="Genomic_DNA"/>
</dbReference>
<sequence length="182" mass="18939">MAVTTQENRAVGVFPNRENVEAALNELKKANFPIEKISVIGRDSSEGQELTEDPNQYVRDKTAEGIGKGALTGGALGGLGGLLLGLSSLVIPGLGPIFFAGSQAAIFGTLAGSFYGAVGGTIIGAVLGNGVSNEQANIYSDRLSQGNYLFVVDGDLSEIDRAESILKSQGIEDWGVYNTKVD</sequence>
<dbReference type="RefSeq" id="WP_413268808.1">
    <property type="nucleotide sequence ID" value="NZ_JBHFNQ010000016.1"/>
</dbReference>
<evidence type="ECO:0000313" key="4">
    <source>
        <dbReference type="Proteomes" id="UP001576774"/>
    </source>
</evidence>
<keyword evidence="1" id="KW-1133">Transmembrane helix</keyword>
<dbReference type="InterPro" id="IPR052948">
    <property type="entry name" value="Low_temp-induced_all0457"/>
</dbReference>
<comment type="caution">
    <text evidence="3">The sequence shown here is derived from an EMBL/GenBank/DDBJ whole genome shotgun (WGS) entry which is preliminary data.</text>
</comment>
<protein>
    <submittedName>
        <fullName evidence="3">General stress protein</fullName>
    </submittedName>
</protein>
<proteinExistence type="predicted"/>
<keyword evidence="4" id="KW-1185">Reference proteome</keyword>
<feature type="domain" description="General stress protein 17M-like" evidence="2">
    <location>
        <begin position="11"/>
        <end position="83"/>
    </location>
</feature>
<evidence type="ECO:0000313" key="3">
    <source>
        <dbReference type="EMBL" id="MFB2875651.1"/>
    </source>
</evidence>
<organism evidence="3 4">
    <name type="scientific">Floridaenema aerugineum BLCC-F46</name>
    <dbReference type="NCBI Taxonomy" id="3153654"/>
    <lineage>
        <taxon>Bacteria</taxon>
        <taxon>Bacillati</taxon>
        <taxon>Cyanobacteriota</taxon>
        <taxon>Cyanophyceae</taxon>
        <taxon>Oscillatoriophycideae</taxon>
        <taxon>Aerosakkonematales</taxon>
        <taxon>Aerosakkonemataceae</taxon>
        <taxon>Floridanema</taxon>
        <taxon>Floridanema aerugineum</taxon>
    </lineage>
</organism>
<evidence type="ECO:0000259" key="2">
    <source>
        <dbReference type="Pfam" id="PF11181"/>
    </source>
</evidence>
<evidence type="ECO:0000256" key="1">
    <source>
        <dbReference type="SAM" id="Phobius"/>
    </source>
</evidence>
<feature type="transmembrane region" description="Helical" evidence="1">
    <location>
        <begin position="105"/>
        <end position="127"/>
    </location>
</feature>
<accession>A0ABV4WZY9</accession>
<keyword evidence="1" id="KW-0812">Transmembrane</keyword>
<feature type="transmembrane region" description="Helical" evidence="1">
    <location>
        <begin position="76"/>
        <end position="99"/>
    </location>
</feature>
<dbReference type="PANTHER" id="PTHR36109">
    <property type="entry name" value="MEMBRANE PROTEIN-RELATED"/>
    <property type="match status" value="1"/>
</dbReference>